<dbReference type="Proteomes" id="UP000306585">
    <property type="component" value="Unassembled WGS sequence"/>
</dbReference>
<dbReference type="SUPFAM" id="SSF50630">
    <property type="entry name" value="Acid proteases"/>
    <property type="match status" value="1"/>
</dbReference>
<protein>
    <recommendedName>
        <fullName evidence="1">Retropepsin-like aspartic endopeptidase domain-containing protein</fullName>
    </recommendedName>
</protein>
<dbReference type="PANTHER" id="PTHR38037:SF2">
    <property type="entry name" value="ATP-DEPENDENT ZINC PROTEASE DOMAIN-CONTAINING PROTEIN-RELATED"/>
    <property type="match status" value="1"/>
</dbReference>
<sequence length="169" mass="18530">MQHSAMPSACAHALSHRILILMMLAVLLSACSVTTRQIIGATEHVTIEEAGMAFTARIDTGAASCSLHATDIKRIAGPDRKQDRVSFMTATANGDSRRIETGIVDVVRINSAEGSSLRYKVALTVNHSGRSKQVLFTLRDRSHMEYRLLLGRNWLSGDYIVDVAPSRHK</sequence>
<dbReference type="InterPro" id="IPR008503">
    <property type="entry name" value="Asp_endopeptidase"/>
</dbReference>
<organism evidence="2 3">
    <name type="scientific">Mariprofundus erugo</name>
    <dbReference type="NCBI Taxonomy" id="2528639"/>
    <lineage>
        <taxon>Bacteria</taxon>
        <taxon>Pseudomonadati</taxon>
        <taxon>Pseudomonadota</taxon>
        <taxon>Candidatius Mariprofundia</taxon>
        <taxon>Mariprofundales</taxon>
        <taxon>Mariprofundaceae</taxon>
        <taxon>Mariprofundus</taxon>
    </lineage>
</organism>
<gene>
    <name evidence="2" type="ORF">FEF65_11265</name>
</gene>
<dbReference type="Gene3D" id="2.40.70.10">
    <property type="entry name" value="Acid Proteases"/>
    <property type="match status" value="1"/>
</dbReference>
<feature type="domain" description="Retropepsin-like aspartic endopeptidase" evidence="1">
    <location>
        <begin position="38"/>
        <end position="165"/>
    </location>
</feature>
<evidence type="ECO:0000259" key="1">
    <source>
        <dbReference type="Pfam" id="PF05618"/>
    </source>
</evidence>
<dbReference type="InterPro" id="IPR021109">
    <property type="entry name" value="Peptidase_aspartic_dom_sf"/>
</dbReference>
<dbReference type="PANTHER" id="PTHR38037">
    <property type="entry name" value="ZN_PROTEASE DOMAIN-CONTAINING PROTEIN"/>
    <property type="match status" value="1"/>
</dbReference>
<dbReference type="EMBL" id="VBRY01000011">
    <property type="protein sequence ID" value="TLS66164.1"/>
    <property type="molecule type" value="Genomic_DNA"/>
</dbReference>
<evidence type="ECO:0000313" key="2">
    <source>
        <dbReference type="EMBL" id="TLS66164.1"/>
    </source>
</evidence>
<keyword evidence="3" id="KW-1185">Reference proteome</keyword>
<accession>A0A5R9GSE6</accession>
<name>A0A5R9GSE6_9PROT</name>
<comment type="caution">
    <text evidence="2">The sequence shown here is derived from an EMBL/GenBank/DDBJ whole genome shotgun (WGS) entry which is preliminary data.</text>
</comment>
<dbReference type="Pfam" id="PF05618">
    <property type="entry name" value="Zn_protease"/>
    <property type="match status" value="1"/>
</dbReference>
<reference evidence="2 3" key="1">
    <citation type="journal article" date="2019" name="Appl. Environ. Microbiol.">
        <title>Environmental Evidence and Genomic Insight of Iron-oxidizing Bacteria Preference Towards More Corrosion Resistant Stainless Steel at Higher Salinities.</title>
        <authorList>
            <person name="Garrison C.E."/>
            <person name="Price K.A."/>
            <person name="Field E.K."/>
        </authorList>
    </citation>
    <scope>NUCLEOTIDE SEQUENCE [LARGE SCALE GENOMIC DNA]</scope>
    <source>
        <strain evidence="2 3">P3</strain>
    </source>
</reference>
<proteinExistence type="predicted"/>
<evidence type="ECO:0000313" key="3">
    <source>
        <dbReference type="Proteomes" id="UP000306585"/>
    </source>
</evidence>
<dbReference type="AlphaFoldDB" id="A0A5R9GSE6"/>